<accession>A0ABN9PWV0</accession>
<organism evidence="1 2">
    <name type="scientific">Prorocentrum cordatum</name>
    <dbReference type="NCBI Taxonomy" id="2364126"/>
    <lineage>
        <taxon>Eukaryota</taxon>
        <taxon>Sar</taxon>
        <taxon>Alveolata</taxon>
        <taxon>Dinophyceae</taxon>
        <taxon>Prorocentrales</taxon>
        <taxon>Prorocentraceae</taxon>
        <taxon>Prorocentrum</taxon>
    </lineage>
</organism>
<proteinExistence type="predicted"/>
<dbReference type="InterPro" id="IPR001611">
    <property type="entry name" value="Leu-rich_rpt"/>
</dbReference>
<evidence type="ECO:0000313" key="2">
    <source>
        <dbReference type="Proteomes" id="UP001189429"/>
    </source>
</evidence>
<protein>
    <recommendedName>
        <fullName evidence="3">Poly(ADP-ribose) glycohydrolase</fullName>
    </recommendedName>
</protein>
<gene>
    <name evidence="1" type="ORF">PCOR1329_LOCUS5902</name>
</gene>
<dbReference type="SUPFAM" id="SSF52047">
    <property type="entry name" value="RNI-like"/>
    <property type="match status" value="1"/>
</dbReference>
<dbReference type="EMBL" id="CAUYUJ010001566">
    <property type="protein sequence ID" value="CAK0796541.1"/>
    <property type="molecule type" value="Genomic_DNA"/>
</dbReference>
<evidence type="ECO:0008006" key="3">
    <source>
        <dbReference type="Google" id="ProtNLM"/>
    </source>
</evidence>
<evidence type="ECO:0000313" key="1">
    <source>
        <dbReference type="EMBL" id="CAK0796541.1"/>
    </source>
</evidence>
<dbReference type="SMART" id="SM00368">
    <property type="entry name" value="LRR_RI"/>
    <property type="match status" value="1"/>
</dbReference>
<name>A0ABN9PWV0_9DINO</name>
<comment type="caution">
    <text evidence="1">The sequence shown here is derived from an EMBL/GenBank/DDBJ whole genome shotgun (WGS) entry which is preliminary data.</text>
</comment>
<dbReference type="Gene3D" id="3.80.10.10">
    <property type="entry name" value="Ribonuclease Inhibitor"/>
    <property type="match status" value="1"/>
</dbReference>
<dbReference type="Proteomes" id="UP001189429">
    <property type="component" value="Unassembled WGS sequence"/>
</dbReference>
<reference evidence="1" key="1">
    <citation type="submission" date="2023-10" db="EMBL/GenBank/DDBJ databases">
        <authorList>
            <person name="Chen Y."/>
            <person name="Shah S."/>
            <person name="Dougan E. K."/>
            <person name="Thang M."/>
            <person name="Chan C."/>
        </authorList>
    </citation>
    <scope>NUCLEOTIDE SEQUENCE [LARGE SCALE GENOMIC DNA]</scope>
</reference>
<keyword evidence="2" id="KW-1185">Reference proteome</keyword>
<dbReference type="Pfam" id="PF13516">
    <property type="entry name" value="LRR_6"/>
    <property type="match status" value="1"/>
</dbReference>
<dbReference type="InterPro" id="IPR032675">
    <property type="entry name" value="LRR_dom_sf"/>
</dbReference>
<sequence>MSAPGGGALAAKCSCWSCCDGSAVGQETGEVAGATQQPHLPELEEVEVTERKQERWEECGGLELAPVLGSGAVVLVDAEWVVERAGSGGTLEPRQALPPTAFMPHSGVKAATPDEEGVAPLLHVACISHCWLQANHPDPHGHNLGILSRALQLQFADNSDDGICFNGRWAVFVDFCCIHQNCRDCEGSPQRCTYQRLEGSECFEANAIGKFERERKLFTDALGSLGSFYSHPATVVFMLTRFPDDYDNFAKYTRFGNIAPYFDRGWCFCESSWAMLTKPSYFLVDLGRATGDEIRYYGFADCSLMHTGSAGRKALALPDAFEAELHSKGFTNGKDDRPRVAELYRSASAQRFESAESLFYEVLGWGDEEVRQLAVVLASGALPRLQALDLFGNRVGDEGAAALAAALRAPGALPSLQVLNLTNTAWGTRARPPWRRPSGPRAPCRACRCSTSATTAWGPRARPSWRRPSGPRAPCRGCSCSTSAATAWGTRARRRCARRGPRAAAP</sequence>